<protein>
    <submittedName>
        <fullName evidence="5">Transcriptional regulator, AsnC family</fullName>
    </submittedName>
</protein>
<evidence type="ECO:0000256" key="3">
    <source>
        <dbReference type="ARBA" id="ARBA00023163"/>
    </source>
</evidence>
<proteinExistence type="predicted"/>
<dbReference type="SMART" id="SM00344">
    <property type="entry name" value="HTH_ASNC"/>
    <property type="match status" value="1"/>
</dbReference>
<keyword evidence="3" id="KW-0804">Transcription</keyword>
<gene>
    <name evidence="5" type="ORF">SAMN05421760_108148</name>
</gene>
<dbReference type="GO" id="GO:0006355">
    <property type="term" value="P:regulation of DNA-templated transcription"/>
    <property type="evidence" value="ECO:0007669"/>
    <property type="project" value="UniProtKB-ARBA"/>
</dbReference>
<dbReference type="InterPro" id="IPR019888">
    <property type="entry name" value="Tscrpt_reg_AsnC-like"/>
</dbReference>
<dbReference type="Proteomes" id="UP000185999">
    <property type="component" value="Unassembled WGS sequence"/>
</dbReference>
<dbReference type="InterPro" id="IPR036388">
    <property type="entry name" value="WH-like_DNA-bd_sf"/>
</dbReference>
<dbReference type="InterPro" id="IPR019887">
    <property type="entry name" value="Tscrpt_reg_AsnC/Lrp_C"/>
</dbReference>
<evidence type="ECO:0000259" key="4">
    <source>
        <dbReference type="PROSITE" id="PS50956"/>
    </source>
</evidence>
<dbReference type="PROSITE" id="PS00519">
    <property type="entry name" value="HTH_ASNC_1"/>
    <property type="match status" value="1"/>
</dbReference>
<name>A0A1N7N937_9GAMM</name>
<dbReference type="GO" id="GO:0005829">
    <property type="term" value="C:cytosol"/>
    <property type="evidence" value="ECO:0007669"/>
    <property type="project" value="TreeGrafter"/>
</dbReference>
<dbReference type="InterPro" id="IPR011008">
    <property type="entry name" value="Dimeric_a/b-barrel"/>
</dbReference>
<evidence type="ECO:0000256" key="2">
    <source>
        <dbReference type="ARBA" id="ARBA00023125"/>
    </source>
</evidence>
<dbReference type="InterPro" id="IPR000485">
    <property type="entry name" value="AsnC-type_HTH_dom"/>
</dbReference>
<dbReference type="PANTHER" id="PTHR30154">
    <property type="entry name" value="LEUCINE-RESPONSIVE REGULATORY PROTEIN"/>
    <property type="match status" value="1"/>
</dbReference>
<dbReference type="Pfam" id="PF13412">
    <property type="entry name" value="HTH_24"/>
    <property type="match status" value="1"/>
</dbReference>
<dbReference type="PANTHER" id="PTHR30154:SF34">
    <property type="entry name" value="TRANSCRIPTIONAL REGULATOR AZLB"/>
    <property type="match status" value="1"/>
</dbReference>
<accession>A0A1N7N937</accession>
<dbReference type="SUPFAM" id="SSF54909">
    <property type="entry name" value="Dimeric alpha+beta barrel"/>
    <property type="match status" value="1"/>
</dbReference>
<dbReference type="InterPro" id="IPR011991">
    <property type="entry name" value="ArsR-like_HTH"/>
</dbReference>
<dbReference type="CDD" id="cd00090">
    <property type="entry name" value="HTH_ARSR"/>
    <property type="match status" value="1"/>
</dbReference>
<evidence type="ECO:0000313" key="5">
    <source>
        <dbReference type="EMBL" id="SIS94850.1"/>
    </source>
</evidence>
<dbReference type="GO" id="GO:0043200">
    <property type="term" value="P:response to amino acid"/>
    <property type="evidence" value="ECO:0007669"/>
    <property type="project" value="TreeGrafter"/>
</dbReference>
<keyword evidence="2" id="KW-0238">DNA-binding</keyword>
<keyword evidence="6" id="KW-1185">Reference proteome</keyword>
<dbReference type="PROSITE" id="PS50956">
    <property type="entry name" value="HTH_ASNC_2"/>
    <property type="match status" value="1"/>
</dbReference>
<dbReference type="Gene3D" id="1.10.10.10">
    <property type="entry name" value="Winged helix-like DNA-binding domain superfamily/Winged helix DNA-binding domain"/>
    <property type="match status" value="1"/>
</dbReference>
<reference evidence="6" key="1">
    <citation type="submission" date="2017-01" db="EMBL/GenBank/DDBJ databases">
        <authorList>
            <person name="Varghese N."/>
            <person name="Submissions S."/>
        </authorList>
    </citation>
    <scope>NUCLEOTIDE SEQUENCE [LARGE SCALE GENOMIC DNA]</scope>
    <source>
        <strain evidence="6">DSM 22306</strain>
    </source>
</reference>
<dbReference type="EMBL" id="FTOE01000008">
    <property type="protein sequence ID" value="SIS94850.1"/>
    <property type="molecule type" value="Genomic_DNA"/>
</dbReference>
<feature type="domain" description="HTH asnC-type" evidence="4">
    <location>
        <begin position="3"/>
        <end position="82"/>
    </location>
</feature>
<dbReference type="PRINTS" id="PR00033">
    <property type="entry name" value="HTHASNC"/>
</dbReference>
<dbReference type="AlphaFoldDB" id="A0A1N7N937"/>
<keyword evidence="1" id="KW-0805">Transcription regulation</keyword>
<dbReference type="STRING" id="619304.SAMN05421760_108148"/>
<dbReference type="Gene3D" id="3.30.70.920">
    <property type="match status" value="1"/>
</dbReference>
<dbReference type="GO" id="GO:0043565">
    <property type="term" value="F:sequence-specific DNA binding"/>
    <property type="evidence" value="ECO:0007669"/>
    <property type="project" value="InterPro"/>
</dbReference>
<evidence type="ECO:0000313" key="6">
    <source>
        <dbReference type="Proteomes" id="UP000185999"/>
    </source>
</evidence>
<evidence type="ECO:0000256" key="1">
    <source>
        <dbReference type="ARBA" id="ARBA00023015"/>
    </source>
</evidence>
<dbReference type="RefSeq" id="WP_054341103.1">
    <property type="nucleotide sequence ID" value="NZ_FTOE01000008.1"/>
</dbReference>
<dbReference type="InterPro" id="IPR036390">
    <property type="entry name" value="WH_DNA-bd_sf"/>
</dbReference>
<sequence length="162" mass="18534">MRLDRYDIQILQILHEQGRITKSALADTINLSVSPCWERVKRLEEAGIIEGYGARINSDRLFKRSPVLLEVSLKQHSAEAFKRFEIAAQECKEVVECYATGGGVDYILKVMCEDIDQYQRLIDRWLASDLGIEKYYTYIVTKTIKQQQQALAITSNAVEDTA</sequence>
<dbReference type="SUPFAM" id="SSF46785">
    <property type="entry name" value="Winged helix' DNA-binding domain"/>
    <property type="match status" value="1"/>
</dbReference>
<dbReference type="OrthoDB" id="8590699at2"/>
<dbReference type="Pfam" id="PF01037">
    <property type="entry name" value="AsnC_trans_reg"/>
    <property type="match status" value="1"/>
</dbReference>
<dbReference type="InterPro" id="IPR019885">
    <property type="entry name" value="Tscrpt_reg_HTH_AsnC-type_CS"/>
</dbReference>
<organism evidence="5 6">
    <name type="scientific">Neptunomonas antarctica</name>
    <dbReference type="NCBI Taxonomy" id="619304"/>
    <lineage>
        <taxon>Bacteria</taxon>
        <taxon>Pseudomonadati</taxon>
        <taxon>Pseudomonadota</taxon>
        <taxon>Gammaproteobacteria</taxon>
        <taxon>Oceanospirillales</taxon>
        <taxon>Oceanospirillaceae</taxon>
        <taxon>Neptunomonas</taxon>
    </lineage>
</organism>